<dbReference type="InterPro" id="IPR013249">
    <property type="entry name" value="RNA_pol_sigma70_r4_t2"/>
</dbReference>
<dbReference type="InterPro" id="IPR000792">
    <property type="entry name" value="Tscrpt_reg_LuxR_C"/>
</dbReference>
<gene>
    <name evidence="2" type="ORF">Smphiort11_092</name>
</gene>
<protein>
    <recommendedName>
        <fullName evidence="1">HTH luxR-type domain-containing protein</fullName>
    </recommendedName>
</protein>
<dbReference type="GO" id="GO:0003677">
    <property type="term" value="F:DNA binding"/>
    <property type="evidence" value="ECO:0007669"/>
    <property type="project" value="InterPro"/>
</dbReference>
<dbReference type="CDD" id="cd06170">
    <property type="entry name" value="LuxR_C_like"/>
    <property type="match status" value="1"/>
</dbReference>
<dbReference type="SUPFAM" id="SSF46894">
    <property type="entry name" value="C-terminal effector domain of the bipartite response regulators"/>
    <property type="match status" value="1"/>
</dbReference>
<name>A0A5C2H260_9CAUD</name>
<proteinExistence type="predicted"/>
<dbReference type="Gene3D" id="1.10.10.10">
    <property type="entry name" value="Winged helix-like DNA-binding domain superfamily/Winged helix DNA-binding domain"/>
    <property type="match status" value="1"/>
</dbReference>
<reference evidence="3" key="1">
    <citation type="submission" date="2019-07" db="EMBL/GenBank/DDBJ databases">
        <authorList>
            <person name="Cubo M.T."/>
            <person name="Espuny M.D.R."/>
            <person name="Balsanelli E."/>
        </authorList>
    </citation>
    <scope>NUCLEOTIDE SEQUENCE [LARGE SCALE GENOMIC DNA]</scope>
</reference>
<dbReference type="InterPro" id="IPR016032">
    <property type="entry name" value="Sig_transdc_resp-reg_C-effctor"/>
</dbReference>
<dbReference type="EMBL" id="MN228696">
    <property type="protein sequence ID" value="QEP29890.1"/>
    <property type="molecule type" value="Genomic_DNA"/>
</dbReference>
<dbReference type="Pfam" id="PF08281">
    <property type="entry name" value="Sigma70_r4_2"/>
    <property type="match status" value="1"/>
</dbReference>
<dbReference type="GO" id="GO:0006352">
    <property type="term" value="P:DNA-templated transcription initiation"/>
    <property type="evidence" value="ECO:0007669"/>
    <property type="project" value="InterPro"/>
</dbReference>
<accession>A0A5C2H260</accession>
<dbReference type="Proteomes" id="UP000322838">
    <property type="component" value="Segment"/>
</dbReference>
<dbReference type="SMART" id="SM00421">
    <property type="entry name" value="HTH_LUXR"/>
    <property type="match status" value="1"/>
</dbReference>
<evidence type="ECO:0000313" key="3">
    <source>
        <dbReference type="Proteomes" id="UP000322838"/>
    </source>
</evidence>
<evidence type="ECO:0000313" key="2">
    <source>
        <dbReference type="EMBL" id="QEP29890.1"/>
    </source>
</evidence>
<feature type="domain" description="HTH luxR-type" evidence="1">
    <location>
        <begin position="1"/>
        <end position="65"/>
    </location>
</feature>
<sequence length="68" mass="7869">MKSECPLTEPQLEVIRWFSYGKTYEDIASILNCTVKAVNRRMERAWQSTGTFNKTALVAMALRQGWIE</sequence>
<evidence type="ECO:0000259" key="1">
    <source>
        <dbReference type="PROSITE" id="PS50043"/>
    </source>
</evidence>
<dbReference type="InterPro" id="IPR036388">
    <property type="entry name" value="WH-like_DNA-bd_sf"/>
</dbReference>
<keyword evidence="3" id="KW-1185">Reference proteome</keyword>
<dbReference type="PROSITE" id="PS50043">
    <property type="entry name" value="HTH_LUXR_2"/>
    <property type="match status" value="1"/>
</dbReference>
<organism evidence="2 3">
    <name type="scientific">Sinorhizobium phage ort11</name>
    <dbReference type="NCBI Taxonomy" id="2599764"/>
    <lineage>
        <taxon>Viruses</taxon>
        <taxon>Duplodnaviria</taxon>
        <taxon>Heunggongvirae</taxon>
        <taxon>Uroviricota</taxon>
        <taxon>Caudoviricetes</taxon>
        <taxon>Schitoviridae</taxon>
        <taxon>Huelvavirus</taxon>
        <taxon>Huelvavirus ort11</taxon>
    </lineage>
</organism>
<dbReference type="GO" id="GO:0016987">
    <property type="term" value="F:sigma factor activity"/>
    <property type="evidence" value="ECO:0007669"/>
    <property type="project" value="InterPro"/>
</dbReference>